<dbReference type="AlphaFoldDB" id="A0A9P6ZJ48"/>
<protein>
    <submittedName>
        <fullName evidence="1">Uncharacterized protein</fullName>
    </submittedName>
</protein>
<dbReference type="Proteomes" id="UP000714275">
    <property type="component" value="Unassembled WGS sequence"/>
</dbReference>
<accession>A0A9P6ZJ48</accession>
<evidence type="ECO:0000313" key="1">
    <source>
        <dbReference type="EMBL" id="KAG1767354.1"/>
    </source>
</evidence>
<evidence type="ECO:0000313" key="2">
    <source>
        <dbReference type="Proteomes" id="UP000714275"/>
    </source>
</evidence>
<sequence>MIDRSVGEPPVPDSLDRSIPSFNSFPRRLVHNVPRPVQYIYLYSFLVSGLAFPRVISSTLHSNLQSFSQVPRTYAETAFPSTPSIQSFSCRISLALVRPTPFVFAIHRGRPKYLLTFGQPIPHFLFPCTVSTVSHLRVSLDACGGPVAGNSVVPGWLLATRLMRFSPTVICNALREFLVVVAPPAKSQFAHSAHTCLTFDQQVISPYLGPHNLRMTSPEPVRMRCLQSIHDVCESS</sequence>
<name>A0A9P6ZJ48_9AGAM</name>
<organism evidence="1 2">
    <name type="scientific">Suillus placidus</name>
    <dbReference type="NCBI Taxonomy" id="48579"/>
    <lineage>
        <taxon>Eukaryota</taxon>
        <taxon>Fungi</taxon>
        <taxon>Dikarya</taxon>
        <taxon>Basidiomycota</taxon>
        <taxon>Agaricomycotina</taxon>
        <taxon>Agaricomycetes</taxon>
        <taxon>Agaricomycetidae</taxon>
        <taxon>Boletales</taxon>
        <taxon>Suillineae</taxon>
        <taxon>Suillaceae</taxon>
        <taxon>Suillus</taxon>
    </lineage>
</organism>
<reference evidence="1" key="1">
    <citation type="journal article" date="2020" name="New Phytol.">
        <title>Comparative genomics reveals dynamic genome evolution in host specialist ectomycorrhizal fungi.</title>
        <authorList>
            <person name="Lofgren L.A."/>
            <person name="Nguyen N.H."/>
            <person name="Vilgalys R."/>
            <person name="Ruytinx J."/>
            <person name="Liao H.L."/>
            <person name="Branco S."/>
            <person name="Kuo A."/>
            <person name="LaButti K."/>
            <person name="Lipzen A."/>
            <person name="Andreopoulos W."/>
            <person name="Pangilinan J."/>
            <person name="Riley R."/>
            <person name="Hundley H."/>
            <person name="Na H."/>
            <person name="Barry K."/>
            <person name="Grigoriev I.V."/>
            <person name="Stajich J.E."/>
            <person name="Kennedy P.G."/>
        </authorList>
    </citation>
    <scope>NUCLEOTIDE SEQUENCE</scope>
    <source>
        <strain evidence="1">DOB743</strain>
    </source>
</reference>
<dbReference type="EMBL" id="JABBWD010000087">
    <property type="protein sequence ID" value="KAG1767354.1"/>
    <property type="molecule type" value="Genomic_DNA"/>
</dbReference>
<keyword evidence="2" id="KW-1185">Reference proteome</keyword>
<comment type="caution">
    <text evidence="1">The sequence shown here is derived from an EMBL/GenBank/DDBJ whole genome shotgun (WGS) entry which is preliminary data.</text>
</comment>
<gene>
    <name evidence="1" type="ORF">EV702DRAFT_1036098</name>
</gene>
<proteinExistence type="predicted"/>